<dbReference type="EMBL" id="CAJPDR010000504">
    <property type="protein sequence ID" value="CAF9938208.1"/>
    <property type="molecule type" value="Genomic_DNA"/>
</dbReference>
<dbReference type="Proteomes" id="UP000664203">
    <property type="component" value="Unassembled WGS sequence"/>
</dbReference>
<name>A0A8H3G808_9LECA</name>
<reference evidence="1" key="1">
    <citation type="submission" date="2021-03" db="EMBL/GenBank/DDBJ databases">
        <authorList>
            <person name="Tagirdzhanova G."/>
        </authorList>
    </citation>
    <scope>NUCLEOTIDE SEQUENCE</scope>
</reference>
<dbReference type="AlphaFoldDB" id="A0A8H3G808"/>
<dbReference type="SUPFAM" id="SSF56317">
    <property type="entry name" value="Carbon-nitrogen hydrolase"/>
    <property type="match status" value="1"/>
</dbReference>
<accession>A0A8H3G808</accession>
<comment type="caution">
    <text evidence="1">The sequence shown here is derived from an EMBL/GenBank/DDBJ whole genome shotgun (WGS) entry which is preliminary data.</text>
</comment>
<sequence length="65" mass="7301">MSLRRAKNDGSALVITPELSITGYACLDEFLAKDTTMHRFAKFNLPVLSQKESLCIAFGVYYLKI</sequence>
<evidence type="ECO:0000313" key="2">
    <source>
        <dbReference type="Proteomes" id="UP000664203"/>
    </source>
</evidence>
<dbReference type="InterPro" id="IPR036526">
    <property type="entry name" value="C-N_Hydrolase_sf"/>
</dbReference>
<evidence type="ECO:0000313" key="1">
    <source>
        <dbReference type="EMBL" id="CAF9938208.1"/>
    </source>
</evidence>
<gene>
    <name evidence="1" type="ORF">ALECFALPRED_007571</name>
</gene>
<keyword evidence="2" id="KW-1185">Reference proteome</keyword>
<evidence type="ECO:0008006" key="3">
    <source>
        <dbReference type="Google" id="ProtNLM"/>
    </source>
</evidence>
<organism evidence="1 2">
    <name type="scientific">Alectoria fallacina</name>
    <dbReference type="NCBI Taxonomy" id="1903189"/>
    <lineage>
        <taxon>Eukaryota</taxon>
        <taxon>Fungi</taxon>
        <taxon>Dikarya</taxon>
        <taxon>Ascomycota</taxon>
        <taxon>Pezizomycotina</taxon>
        <taxon>Lecanoromycetes</taxon>
        <taxon>OSLEUM clade</taxon>
        <taxon>Lecanoromycetidae</taxon>
        <taxon>Lecanorales</taxon>
        <taxon>Lecanorineae</taxon>
        <taxon>Parmeliaceae</taxon>
        <taxon>Alectoria</taxon>
    </lineage>
</organism>
<proteinExistence type="predicted"/>
<dbReference type="Gene3D" id="3.60.110.10">
    <property type="entry name" value="Carbon-nitrogen hydrolase"/>
    <property type="match status" value="1"/>
</dbReference>
<protein>
    <recommendedName>
        <fullName evidence="3">NAD(+) synthase [glutamine-hydrolyzing]</fullName>
    </recommendedName>
</protein>